<dbReference type="InterPro" id="IPR023271">
    <property type="entry name" value="Aquaporin-like"/>
</dbReference>
<dbReference type="InterPro" id="IPR034294">
    <property type="entry name" value="Aquaporin_transptr"/>
</dbReference>
<evidence type="ECO:0000256" key="4">
    <source>
        <dbReference type="ARBA" id="ARBA00022989"/>
    </source>
</evidence>
<evidence type="ECO:0000256" key="2">
    <source>
        <dbReference type="ARBA" id="ARBA00022448"/>
    </source>
</evidence>
<dbReference type="PRINTS" id="PR00783">
    <property type="entry name" value="MINTRINSICP"/>
</dbReference>
<evidence type="ECO:0000256" key="5">
    <source>
        <dbReference type="ARBA" id="ARBA00023136"/>
    </source>
</evidence>
<keyword evidence="4 8" id="KW-1133">Transmembrane helix</keyword>
<gene>
    <name evidence="9" type="ORF">GOP47_0020952</name>
</gene>
<dbReference type="PANTHER" id="PTHR45724:SF13">
    <property type="entry name" value="AQUAPORIN NIP1-1-RELATED"/>
    <property type="match status" value="1"/>
</dbReference>
<evidence type="ECO:0000256" key="8">
    <source>
        <dbReference type="SAM" id="Phobius"/>
    </source>
</evidence>
<dbReference type="PANTHER" id="PTHR45724">
    <property type="entry name" value="AQUAPORIN NIP2-1"/>
    <property type="match status" value="1"/>
</dbReference>
<dbReference type="SUPFAM" id="SSF81338">
    <property type="entry name" value="Aquaporin-like"/>
    <property type="match status" value="1"/>
</dbReference>
<keyword evidence="10" id="KW-1185">Reference proteome</keyword>
<comment type="similarity">
    <text evidence="6">Belongs to the MIP/aquaporin (TC 1.A.8) family.</text>
</comment>
<dbReference type="Proteomes" id="UP000886520">
    <property type="component" value="Chromosome 20"/>
</dbReference>
<feature type="compositionally biased region" description="Polar residues" evidence="7">
    <location>
        <begin position="27"/>
        <end position="43"/>
    </location>
</feature>
<dbReference type="InterPro" id="IPR022357">
    <property type="entry name" value="MIP_CS"/>
</dbReference>
<evidence type="ECO:0000256" key="3">
    <source>
        <dbReference type="ARBA" id="ARBA00022692"/>
    </source>
</evidence>
<name>A0A9D4Z877_ADICA</name>
<dbReference type="AlphaFoldDB" id="A0A9D4Z877"/>
<dbReference type="PROSITE" id="PS00221">
    <property type="entry name" value="MIP"/>
    <property type="match status" value="1"/>
</dbReference>
<evidence type="ECO:0000256" key="7">
    <source>
        <dbReference type="SAM" id="MobiDB-lite"/>
    </source>
</evidence>
<dbReference type="GO" id="GO:0015267">
    <property type="term" value="F:channel activity"/>
    <property type="evidence" value="ECO:0007669"/>
    <property type="project" value="InterPro"/>
</dbReference>
<evidence type="ECO:0000256" key="6">
    <source>
        <dbReference type="RuleBase" id="RU000477"/>
    </source>
</evidence>
<organism evidence="9 10">
    <name type="scientific">Adiantum capillus-veneris</name>
    <name type="common">Maidenhair fern</name>
    <dbReference type="NCBI Taxonomy" id="13818"/>
    <lineage>
        <taxon>Eukaryota</taxon>
        <taxon>Viridiplantae</taxon>
        <taxon>Streptophyta</taxon>
        <taxon>Embryophyta</taxon>
        <taxon>Tracheophyta</taxon>
        <taxon>Polypodiopsida</taxon>
        <taxon>Polypodiidae</taxon>
        <taxon>Polypodiales</taxon>
        <taxon>Pteridineae</taxon>
        <taxon>Pteridaceae</taxon>
        <taxon>Vittarioideae</taxon>
        <taxon>Adiantum</taxon>
    </lineage>
</organism>
<feature type="transmembrane region" description="Helical" evidence="8">
    <location>
        <begin position="187"/>
        <end position="205"/>
    </location>
</feature>
<dbReference type="Gene3D" id="1.20.1080.10">
    <property type="entry name" value="Glycerol uptake facilitator protein"/>
    <property type="match status" value="1"/>
</dbReference>
<accession>A0A9D4Z877</accession>
<evidence type="ECO:0000313" key="10">
    <source>
        <dbReference type="Proteomes" id="UP000886520"/>
    </source>
</evidence>
<feature type="transmembrane region" description="Helical" evidence="8">
    <location>
        <begin position="256"/>
        <end position="275"/>
    </location>
</feature>
<protein>
    <submittedName>
        <fullName evidence="9">Uncharacterized protein</fullName>
    </submittedName>
</protein>
<keyword evidence="2 6" id="KW-0813">Transport</keyword>
<feature type="transmembrane region" description="Helical" evidence="8">
    <location>
        <begin position="146"/>
        <end position="166"/>
    </location>
</feature>
<dbReference type="GO" id="GO:0016020">
    <property type="term" value="C:membrane"/>
    <property type="evidence" value="ECO:0007669"/>
    <property type="project" value="UniProtKB-SubCell"/>
</dbReference>
<proteinExistence type="inferred from homology"/>
<feature type="region of interest" description="Disordered" evidence="7">
    <location>
        <begin position="23"/>
        <end position="58"/>
    </location>
</feature>
<keyword evidence="3 6" id="KW-0812">Transmembrane</keyword>
<keyword evidence="5 8" id="KW-0472">Membrane</keyword>
<reference evidence="9" key="1">
    <citation type="submission" date="2021-01" db="EMBL/GenBank/DDBJ databases">
        <title>Adiantum capillus-veneris genome.</title>
        <authorList>
            <person name="Fang Y."/>
            <person name="Liao Q."/>
        </authorList>
    </citation>
    <scope>NUCLEOTIDE SEQUENCE</scope>
    <source>
        <strain evidence="9">H3</strain>
        <tissue evidence="9">Leaf</tissue>
    </source>
</reference>
<feature type="transmembrane region" description="Helical" evidence="8">
    <location>
        <begin position="97"/>
        <end position="116"/>
    </location>
</feature>
<dbReference type="Pfam" id="PF00230">
    <property type="entry name" value="MIP"/>
    <property type="match status" value="1"/>
</dbReference>
<dbReference type="CDD" id="cd00333">
    <property type="entry name" value="MIP"/>
    <property type="match status" value="1"/>
</dbReference>
<sequence length="311" mass="33332">MSAYSLELTGLLQLSRETRKQEAMDLQSPTLSIKSQESSSMDGNKQAEEKQGQETTDDCCDAPSLLQKVLAETVTTYVMVFSGCGSVMVNQSSGGQLGLVGVAATWGLVVMAMIYATSHISGTHMNPAVTLAFATCHGFPWCQVPWYVGAQFLGSIGAAFTLRLVFHDESLIEHMVTRPQNGYLQSFVLEVIITSTLLLVVSGVGTDTLSVGSMAGLVIGATVAMNVFIAGPVSGASMNPIRSLGPAIVANIYKDLYVYMLGPSVGAIIGCLVYNNIRSKKQGEKGHQGKLFVKFKLLKRFSNMLKGIRSR</sequence>
<dbReference type="OrthoDB" id="3222at2759"/>
<evidence type="ECO:0000313" key="9">
    <source>
        <dbReference type="EMBL" id="KAI5064282.1"/>
    </source>
</evidence>
<dbReference type="EMBL" id="JABFUD020000020">
    <property type="protein sequence ID" value="KAI5064282.1"/>
    <property type="molecule type" value="Genomic_DNA"/>
</dbReference>
<comment type="subcellular location">
    <subcellularLocation>
        <location evidence="1">Membrane</location>
        <topology evidence="1">Multi-pass membrane protein</topology>
    </subcellularLocation>
</comment>
<feature type="transmembrane region" description="Helical" evidence="8">
    <location>
        <begin position="211"/>
        <end position="235"/>
    </location>
</feature>
<evidence type="ECO:0000256" key="1">
    <source>
        <dbReference type="ARBA" id="ARBA00004141"/>
    </source>
</evidence>
<comment type="caution">
    <text evidence="9">The sequence shown here is derived from an EMBL/GenBank/DDBJ whole genome shotgun (WGS) entry which is preliminary data.</text>
</comment>
<dbReference type="InterPro" id="IPR000425">
    <property type="entry name" value="MIP"/>
</dbReference>